<evidence type="ECO:0000313" key="5">
    <source>
        <dbReference type="Proteomes" id="UP000177900"/>
    </source>
</evidence>
<evidence type="ECO:0000313" key="4">
    <source>
        <dbReference type="EMBL" id="OGY27318.1"/>
    </source>
</evidence>
<dbReference type="CDD" id="cd12797">
    <property type="entry name" value="M23_peptidase"/>
    <property type="match status" value="2"/>
</dbReference>
<dbReference type="Proteomes" id="UP000177900">
    <property type="component" value="Unassembled WGS sequence"/>
</dbReference>
<dbReference type="SUPFAM" id="SSF51261">
    <property type="entry name" value="Duplicated hybrid motif"/>
    <property type="match status" value="2"/>
</dbReference>
<evidence type="ECO:0000256" key="1">
    <source>
        <dbReference type="SAM" id="Coils"/>
    </source>
</evidence>
<dbReference type="GO" id="GO:0004222">
    <property type="term" value="F:metalloendopeptidase activity"/>
    <property type="evidence" value="ECO:0007669"/>
    <property type="project" value="TreeGrafter"/>
</dbReference>
<dbReference type="PANTHER" id="PTHR21666:SF270">
    <property type="entry name" value="MUREIN HYDROLASE ACTIVATOR ENVC"/>
    <property type="match status" value="1"/>
</dbReference>
<evidence type="ECO:0000256" key="3">
    <source>
        <dbReference type="SAM" id="SignalP"/>
    </source>
</evidence>
<reference evidence="4 5" key="1">
    <citation type="journal article" date="2016" name="Nat. Commun.">
        <title>Thousands of microbial genomes shed light on interconnected biogeochemical processes in an aquifer system.</title>
        <authorList>
            <person name="Anantharaman K."/>
            <person name="Brown C.T."/>
            <person name="Hug L.A."/>
            <person name="Sharon I."/>
            <person name="Castelle C.J."/>
            <person name="Probst A.J."/>
            <person name="Thomas B.C."/>
            <person name="Singh A."/>
            <person name="Wilkins M.J."/>
            <person name="Karaoz U."/>
            <person name="Brodie E.L."/>
            <person name="Williams K.H."/>
            <person name="Hubbard S.S."/>
            <person name="Banfield J.F."/>
        </authorList>
    </citation>
    <scope>NUCLEOTIDE SEQUENCE [LARGE SCALE GENOMIC DNA]</scope>
</reference>
<dbReference type="Gene3D" id="6.10.250.3150">
    <property type="match status" value="1"/>
</dbReference>
<feature type="compositionally biased region" description="Basic and acidic residues" evidence="2">
    <location>
        <begin position="187"/>
        <end position="200"/>
    </location>
</feature>
<protein>
    <recommendedName>
        <fullName evidence="6">Peptidase M23 domain-containing protein</fullName>
    </recommendedName>
</protein>
<dbReference type="InterPro" id="IPR050570">
    <property type="entry name" value="Cell_wall_metabolism_enzyme"/>
</dbReference>
<feature type="signal peptide" evidence="3">
    <location>
        <begin position="1"/>
        <end position="20"/>
    </location>
</feature>
<sequence length="399" mass="44146">MLKRWLLFFLSLIITLNLNSASFSVYGSASKATPKNVGSSLTNLSNQLEENLKKQEELKRKISDAQNQESTLASQIIYIENQIALRELEIEETETRIAQLKEDIGVLSGKLKNVEQDLNYLTSVSNERLRTIYMESYKQPLDVFIVSSANFNDLIVKARYAQDVRAQDVALLLELKDTKANYTKQKQELENKKAEEEGLKQKLASQRSDLDYQKGGKQNLLSATKNDEQTYQNLLAQTQAEQAALERLISSFGVKIGPVKRGDVVAFQGNTGCSSGSHLHFALIVGGSPIDPLPKLNSGSLRWPLDPPVTITQGFYGTFLNYGGVHGALDIVKSYGAPVKAAESGTAYRDTFGGCWRQNSTGNLRFGAKPGSGWSYTGDANAVTIDHPNGWRTLYLHVK</sequence>
<proteinExistence type="predicted"/>
<organism evidence="4 5">
    <name type="scientific">Candidatus Woykebacteria bacterium RIFCSPHIGHO2_01_FULL_39_12</name>
    <dbReference type="NCBI Taxonomy" id="1802599"/>
    <lineage>
        <taxon>Bacteria</taxon>
        <taxon>Candidatus Woykeibacteriota</taxon>
    </lineage>
</organism>
<dbReference type="InterPro" id="IPR011055">
    <property type="entry name" value="Dup_hybrid_motif"/>
</dbReference>
<name>A0A1G1WHW7_9BACT</name>
<feature type="chain" id="PRO_5009581210" description="Peptidase M23 domain-containing protein" evidence="3">
    <location>
        <begin position="21"/>
        <end position="399"/>
    </location>
</feature>
<dbReference type="Gene3D" id="2.70.70.10">
    <property type="entry name" value="Glucose Permease (Domain IIA)"/>
    <property type="match status" value="2"/>
</dbReference>
<dbReference type="AlphaFoldDB" id="A0A1G1WHW7"/>
<feature type="coiled-coil region" evidence="1">
    <location>
        <begin position="38"/>
        <end position="117"/>
    </location>
</feature>
<comment type="caution">
    <text evidence="4">The sequence shown here is derived from an EMBL/GenBank/DDBJ whole genome shotgun (WGS) entry which is preliminary data.</text>
</comment>
<dbReference type="EMBL" id="MHCV01000032">
    <property type="protein sequence ID" value="OGY27318.1"/>
    <property type="molecule type" value="Genomic_DNA"/>
</dbReference>
<evidence type="ECO:0008006" key="6">
    <source>
        <dbReference type="Google" id="ProtNLM"/>
    </source>
</evidence>
<evidence type="ECO:0000256" key="2">
    <source>
        <dbReference type="SAM" id="MobiDB-lite"/>
    </source>
</evidence>
<keyword evidence="1" id="KW-0175">Coiled coil</keyword>
<keyword evidence="3" id="KW-0732">Signal</keyword>
<dbReference type="PANTHER" id="PTHR21666">
    <property type="entry name" value="PEPTIDASE-RELATED"/>
    <property type="match status" value="1"/>
</dbReference>
<gene>
    <name evidence="4" type="ORF">A2864_02040</name>
</gene>
<accession>A0A1G1WHW7</accession>
<feature type="region of interest" description="Disordered" evidence="2">
    <location>
        <begin position="187"/>
        <end position="208"/>
    </location>
</feature>